<name>A0A8K0XR96_9AGAR</name>
<dbReference type="Gene3D" id="2.40.290.10">
    <property type="match status" value="1"/>
</dbReference>
<feature type="compositionally biased region" description="Polar residues" evidence="18">
    <location>
        <begin position="707"/>
        <end position="716"/>
    </location>
</feature>
<dbReference type="Pfam" id="PF08785">
    <property type="entry name" value="Ku_PK_bind"/>
    <property type="match status" value="1"/>
</dbReference>
<dbReference type="GO" id="GO:0000781">
    <property type="term" value="C:chromosome, telomeric region"/>
    <property type="evidence" value="ECO:0007669"/>
    <property type="project" value="UniProtKB-SubCell"/>
</dbReference>
<keyword evidence="12" id="KW-0779">Telomere</keyword>
<keyword evidence="11" id="KW-0067">ATP-binding</keyword>
<dbReference type="PANTHER" id="PTHR12604">
    <property type="entry name" value="KU AUTOANTIGEN DNA HELICASE"/>
    <property type="match status" value="1"/>
</dbReference>
<dbReference type="GO" id="GO:0003678">
    <property type="term" value="F:DNA helicase activity"/>
    <property type="evidence" value="ECO:0007669"/>
    <property type="project" value="UniProtKB-EC"/>
</dbReference>
<keyword evidence="21" id="KW-1185">Reference proteome</keyword>
<reference evidence="20" key="1">
    <citation type="journal article" date="2021" name="New Phytol.">
        <title>Evolutionary innovations through gain and loss of genes in the ectomycorrhizal Boletales.</title>
        <authorList>
            <person name="Wu G."/>
            <person name="Miyauchi S."/>
            <person name="Morin E."/>
            <person name="Kuo A."/>
            <person name="Drula E."/>
            <person name="Varga T."/>
            <person name="Kohler A."/>
            <person name="Feng B."/>
            <person name="Cao Y."/>
            <person name="Lipzen A."/>
            <person name="Daum C."/>
            <person name="Hundley H."/>
            <person name="Pangilinan J."/>
            <person name="Johnson J."/>
            <person name="Barry K."/>
            <person name="LaButti K."/>
            <person name="Ng V."/>
            <person name="Ahrendt S."/>
            <person name="Min B."/>
            <person name="Choi I.G."/>
            <person name="Park H."/>
            <person name="Plett J.M."/>
            <person name="Magnuson J."/>
            <person name="Spatafora J.W."/>
            <person name="Nagy L.G."/>
            <person name="Henrissat B."/>
            <person name="Grigoriev I.V."/>
            <person name="Yang Z.L."/>
            <person name="Xu J."/>
            <person name="Martin F.M."/>
        </authorList>
    </citation>
    <scope>NUCLEOTIDE SEQUENCE</scope>
    <source>
        <strain evidence="20">KKN 215</strain>
    </source>
</reference>
<keyword evidence="9" id="KW-0378">Hydrolase</keyword>
<accession>A0A8K0XR96</accession>
<protein>
    <recommendedName>
        <fullName evidence="5">ATP-dependent DNA helicase II subunit 2</fullName>
        <ecNumber evidence="4">3.6.4.12</ecNumber>
    </recommendedName>
    <alternativeName>
        <fullName evidence="17">ATP-dependent DNA helicase II subunit Ku80</fullName>
    </alternativeName>
</protein>
<dbReference type="InterPro" id="IPR036494">
    <property type="entry name" value="Ku_C_sf"/>
</dbReference>
<evidence type="ECO:0000256" key="13">
    <source>
        <dbReference type="ARBA" id="ARBA00023125"/>
    </source>
</evidence>
<dbReference type="EC" id="3.6.4.12" evidence="4"/>
<dbReference type="GO" id="GO:0006310">
    <property type="term" value="P:DNA recombination"/>
    <property type="evidence" value="ECO:0007669"/>
    <property type="project" value="UniProtKB-KW"/>
</dbReference>
<evidence type="ECO:0000256" key="18">
    <source>
        <dbReference type="SAM" id="MobiDB-lite"/>
    </source>
</evidence>
<evidence type="ECO:0000256" key="1">
    <source>
        <dbReference type="ARBA" id="ARBA00004123"/>
    </source>
</evidence>
<keyword evidence="14" id="KW-0233">DNA recombination</keyword>
<dbReference type="InterPro" id="IPR014893">
    <property type="entry name" value="Ku_PK_bind"/>
</dbReference>
<feature type="domain" description="Ku" evidence="19">
    <location>
        <begin position="349"/>
        <end position="484"/>
    </location>
</feature>
<feature type="region of interest" description="Disordered" evidence="18">
    <location>
        <begin position="316"/>
        <end position="351"/>
    </location>
</feature>
<dbReference type="OrthoDB" id="30826at2759"/>
<dbReference type="GO" id="GO:0043564">
    <property type="term" value="C:Ku70:Ku80 complex"/>
    <property type="evidence" value="ECO:0007669"/>
    <property type="project" value="InterPro"/>
</dbReference>
<dbReference type="SMART" id="SM00559">
    <property type="entry name" value="Ku78"/>
    <property type="match status" value="1"/>
</dbReference>
<evidence type="ECO:0000256" key="4">
    <source>
        <dbReference type="ARBA" id="ARBA00012551"/>
    </source>
</evidence>
<evidence type="ECO:0000313" key="20">
    <source>
        <dbReference type="EMBL" id="KAH8101566.1"/>
    </source>
</evidence>
<dbReference type="EMBL" id="JAEVFJ010000012">
    <property type="protein sequence ID" value="KAH8101566.1"/>
    <property type="molecule type" value="Genomic_DNA"/>
</dbReference>
<organism evidence="20 21">
    <name type="scientific">Cristinia sonorae</name>
    <dbReference type="NCBI Taxonomy" id="1940300"/>
    <lineage>
        <taxon>Eukaryota</taxon>
        <taxon>Fungi</taxon>
        <taxon>Dikarya</taxon>
        <taxon>Basidiomycota</taxon>
        <taxon>Agaricomycotina</taxon>
        <taxon>Agaricomycetes</taxon>
        <taxon>Agaricomycetidae</taxon>
        <taxon>Agaricales</taxon>
        <taxon>Pleurotineae</taxon>
        <taxon>Stephanosporaceae</taxon>
        <taxon>Cristinia</taxon>
    </lineage>
</organism>
<keyword evidence="7" id="KW-0547">Nucleotide-binding</keyword>
<proteinExistence type="inferred from homology"/>
<evidence type="ECO:0000256" key="9">
    <source>
        <dbReference type="ARBA" id="ARBA00022801"/>
    </source>
</evidence>
<dbReference type="Gene3D" id="1.25.40.240">
    <property type="entry name" value="Ku, C-terminal domain"/>
    <property type="match status" value="1"/>
</dbReference>
<dbReference type="GO" id="GO:0005524">
    <property type="term" value="F:ATP binding"/>
    <property type="evidence" value="ECO:0007669"/>
    <property type="project" value="UniProtKB-KW"/>
</dbReference>
<dbReference type="InterPro" id="IPR006164">
    <property type="entry name" value="DNA_bd_Ku70/Ku80"/>
</dbReference>
<keyword evidence="8" id="KW-0227">DNA damage</keyword>
<dbReference type="CDD" id="cd00873">
    <property type="entry name" value="KU80"/>
    <property type="match status" value="1"/>
</dbReference>
<dbReference type="Gene3D" id="3.40.50.410">
    <property type="entry name" value="von Willebrand factor, type A domain"/>
    <property type="match status" value="1"/>
</dbReference>
<dbReference type="InterPro" id="IPR016194">
    <property type="entry name" value="SPOC-like_C_dom_sf"/>
</dbReference>
<dbReference type="GO" id="GO:0003684">
    <property type="term" value="F:damaged DNA binding"/>
    <property type="evidence" value="ECO:0007669"/>
    <property type="project" value="InterPro"/>
</dbReference>
<comment type="similarity">
    <text evidence="3">Belongs to the ku80 family.</text>
</comment>
<evidence type="ECO:0000313" key="21">
    <source>
        <dbReference type="Proteomes" id="UP000813824"/>
    </source>
</evidence>
<evidence type="ECO:0000259" key="19">
    <source>
        <dbReference type="SMART" id="SM00559"/>
    </source>
</evidence>
<feature type="compositionally biased region" description="Polar residues" evidence="18">
    <location>
        <begin position="632"/>
        <end position="645"/>
    </location>
</feature>
<evidence type="ECO:0000256" key="8">
    <source>
        <dbReference type="ARBA" id="ARBA00022763"/>
    </source>
</evidence>
<dbReference type="GO" id="GO:0006303">
    <property type="term" value="P:double-strand break repair via nonhomologous end joining"/>
    <property type="evidence" value="ECO:0007669"/>
    <property type="project" value="InterPro"/>
</dbReference>
<dbReference type="FunFam" id="3.40.50.410:FF:000073">
    <property type="entry name" value="ATP-dependent DNA helicase II subunit 2"/>
    <property type="match status" value="1"/>
</dbReference>
<evidence type="ECO:0000256" key="5">
    <source>
        <dbReference type="ARBA" id="ARBA00021792"/>
    </source>
</evidence>
<evidence type="ECO:0000256" key="11">
    <source>
        <dbReference type="ARBA" id="ARBA00022840"/>
    </source>
</evidence>
<dbReference type="PANTHER" id="PTHR12604:SF4">
    <property type="entry name" value="X-RAY REPAIR CROSS-COMPLEMENTING PROTEIN 5"/>
    <property type="match status" value="1"/>
</dbReference>
<dbReference type="InterPro" id="IPR024193">
    <property type="entry name" value="Ku80"/>
</dbReference>
<keyword evidence="6" id="KW-0158">Chromosome</keyword>
<feature type="compositionally biased region" description="Low complexity" evidence="18">
    <location>
        <begin position="646"/>
        <end position="657"/>
    </location>
</feature>
<comment type="caution">
    <text evidence="20">The sequence shown here is derived from an EMBL/GenBank/DDBJ whole genome shotgun (WGS) entry which is preliminary data.</text>
</comment>
<dbReference type="InterPro" id="IPR005161">
    <property type="entry name" value="Ku_N"/>
</dbReference>
<sequence>MAERAGYTVTMFLIDVSPTMGETREVIVPDGPNGEERTLEMTNLEWSLQYIKLKIQEMIYNGRKTDQCGVILFGTEDTDNVINERDGGYEHVSEFIPIGQPNAGTLAKLSALQPSTEIGDPVDALIVAIETQDTYLAKKKTWTRKMILLTDGRNPVEIEDWEATAKKMNVLDISLTIVGVDFDDEEMPFEEEDKPEIKRVNEEFFHNFISKLDKGSIGNCQYALQEVSRPDVKQTKSALLGHELRIGDTETYPDEAIRLQVKASKCTALSRPKSWKRFARANPRDPDIIMRTQQDDDYGPKAIFSELTRRTEYYVDKKKDEDDEDEDMDGEKDAAAKVAADSEEVPTEAERVEKEELIRGFKYGASFVPCPDGNFNRLPTKKGIDICGFFPTENFKRDQAMGDVQYIWADPNSPANQVALSSIVKAMTEKKAMAIARWVSKDGMDPKMGVLYPIEFDSVDCFLWVQMPFADDVRKYTFASLDNLISKKGEKITNHPYIPTEEQQRAMDNFVDAMDLMDAGEKDEDGNRLPWFDTRLSYNPAIHRTKQAQFHGAVVEDLNTHPLPPPHWELLKYFEPPRRVLKRAHSALEECKQSFNVKQVPKKVVRPRKDGHVRAADDEEMLLLDQLPKPAKSSSQVARSQTLTASQSQRKSISPKSQKQKAKKAASDDSDTATEEEPDDDLPLSQKGPAVAAKVKPRDDEDVLMTPSPSVSSQIPTAVGPSQEADPGRVPGRIIGLTKPLDDFIRNTKTGDIVSKAVLDLGWAITEIVKRPFARRRTKEMLECMKKLREVAKVEDEVEAWNEFLQDLKHTCLEDEPGNQDFWTQVKKQGREMSLISKSEVKKKHGVSEDEAVEFIES</sequence>
<evidence type="ECO:0000256" key="12">
    <source>
        <dbReference type="ARBA" id="ARBA00022895"/>
    </source>
</evidence>
<feature type="compositionally biased region" description="Acidic residues" evidence="18">
    <location>
        <begin position="321"/>
        <end position="330"/>
    </location>
</feature>
<dbReference type="GO" id="GO:0016787">
    <property type="term" value="F:hydrolase activity"/>
    <property type="evidence" value="ECO:0007669"/>
    <property type="project" value="UniProtKB-KW"/>
</dbReference>
<evidence type="ECO:0000256" key="15">
    <source>
        <dbReference type="ARBA" id="ARBA00023204"/>
    </source>
</evidence>
<evidence type="ECO:0000256" key="17">
    <source>
        <dbReference type="ARBA" id="ARBA00031847"/>
    </source>
</evidence>
<dbReference type="FunFam" id="1.10.1600.10:FF:000002">
    <property type="entry name" value="X-ray repair cross-complementing protein 5"/>
    <property type="match status" value="1"/>
</dbReference>
<evidence type="ECO:0000256" key="7">
    <source>
        <dbReference type="ARBA" id="ARBA00022741"/>
    </source>
</evidence>
<keyword evidence="13" id="KW-0238">DNA-binding</keyword>
<keyword evidence="15" id="KW-0234">DNA repair</keyword>
<dbReference type="SUPFAM" id="SSF53300">
    <property type="entry name" value="vWA-like"/>
    <property type="match status" value="1"/>
</dbReference>
<dbReference type="AlphaFoldDB" id="A0A8K0XR96"/>
<dbReference type="Gene3D" id="1.10.1600.10">
    <property type="match status" value="1"/>
</dbReference>
<comment type="subcellular location">
    <subcellularLocation>
        <location evidence="2">Chromosome</location>
        <location evidence="2">Telomere</location>
    </subcellularLocation>
    <subcellularLocation>
        <location evidence="1">Nucleus</location>
    </subcellularLocation>
</comment>
<dbReference type="SUPFAM" id="SSF101420">
    <property type="entry name" value="C-terminal domain of Ku80"/>
    <property type="match status" value="1"/>
</dbReference>
<dbReference type="Proteomes" id="UP000813824">
    <property type="component" value="Unassembled WGS sequence"/>
</dbReference>
<dbReference type="SUPFAM" id="SSF100939">
    <property type="entry name" value="SPOC domain-like"/>
    <property type="match status" value="1"/>
</dbReference>
<evidence type="ECO:0000256" key="3">
    <source>
        <dbReference type="ARBA" id="ARBA00007726"/>
    </source>
</evidence>
<evidence type="ECO:0000256" key="2">
    <source>
        <dbReference type="ARBA" id="ARBA00004574"/>
    </source>
</evidence>
<dbReference type="GO" id="GO:0003690">
    <property type="term" value="F:double-stranded DNA binding"/>
    <property type="evidence" value="ECO:0007669"/>
    <property type="project" value="TreeGrafter"/>
</dbReference>
<evidence type="ECO:0000256" key="16">
    <source>
        <dbReference type="ARBA" id="ARBA00023242"/>
    </source>
</evidence>
<dbReference type="InterPro" id="IPR036465">
    <property type="entry name" value="vWFA_dom_sf"/>
</dbReference>
<keyword evidence="10" id="KW-0347">Helicase</keyword>
<dbReference type="GO" id="GO:0042162">
    <property type="term" value="F:telomeric DNA binding"/>
    <property type="evidence" value="ECO:0007669"/>
    <property type="project" value="InterPro"/>
</dbReference>
<dbReference type="GO" id="GO:0000723">
    <property type="term" value="P:telomere maintenance"/>
    <property type="evidence" value="ECO:0007669"/>
    <property type="project" value="InterPro"/>
</dbReference>
<feature type="compositionally biased region" description="Acidic residues" evidence="18">
    <location>
        <begin position="668"/>
        <end position="682"/>
    </location>
</feature>
<keyword evidence="16" id="KW-0539">Nucleus</keyword>
<gene>
    <name evidence="20" type="ORF">BXZ70DRAFT_933915</name>
</gene>
<dbReference type="Pfam" id="PF02735">
    <property type="entry name" value="Ku"/>
    <property type="match status" value="1"/>
</dbReference>
<feature type="region of interest" description="Disordered" evidence="18">
    <location>
        <begin position="628"/>
        <end position="730"/>
    </location>
</feature>
<evidence type="ECO:0000256" key="10">
    <source>
        <dbReference type="ARBA" id="ARBA00022806"/>
    </source>
</evidence>
<evidence type="ECO:0000256" key="6">
    <source>
        <dbReference type="ARBA" id="ARBA00022454"/>
    </source>
</evidence>
<dbReference type="Pfam" id="PF03731">
    <property type="entry name" value="Ku_N"/>
    <property type="match status" value="1"/>
</dbReference>
<evidence type="ECO:0000256" key="14">
    <source>
        <dbReference type="ARBA" id="ARBA00023172"/>
    </source>
</evidence>